<dbReference type="Proteomes" id="UP001148662">
    <property type="component" value="Unassembled WGS sequence"/>
</dbReference>
<organism evidence="1 2">
    <name type="scientific">Phlebia brevispora</name>
    <dbReference type="NCBI Taxonomy" id="194682"/>
    <lineage>
        <taxon>Eukaryota</taxon>
        <taxon>Fungi</taxon>
        <taxon>Dikarya</taxon>
        <taxon>Basidiomycota</taxon>
        <taxon>Agaricomycotina</taxon>
        <taxon>Agaricomycetes</taxon>
        <taxon>Polyporales</taxon>
        <taxon>Meruliaceae</taxon>
        <taxon>Phlebia</taxon>
    </lineage>
</organism>
<keyword evidence="2" id="KW-1185">Reference proteome</keyword>
<evidence type="ECO:0000313" key="2">
    <source>
        <dbReference type="Proteomes" id="UP001148662"/>
    </source>
</evidence>
<protein>
    <submittedName>
        <fullName evidence="1">Uncharacterized protein</fullName>
    </submittedName>
</protein>
<name>A0ACC1T4N0_9APHY</name>
<accession>A0ACC1T4N0</accession>
<sequence>MQLNSLSTTLMYRAAGWRLHVSPSSISTCLLQLLSESGYSGSTQQAIPALFSWTMPVRSTPATILAFNIVGLFTESVTFGFVIISSAYCLLLLLCHSRSLKLKRSKEVKWWAVSVTLLLAAISTLDMAMSVERNLRAFVHTAMSSDAVEILSDTRSWSYVLKHILYIAQVAIADAVLAFRLYVVWECKRLFAILSVLILFGGAGCAIAIIVLGKITHNIDGGQTGTLEVVLFALDLATNIFAISLIVWKLWRRVASISTNPGRWLIVIRIIVESGALYVLAVLALMVSLLLGVVANCVASTTGQIIAIASNLIFIRTSAAHDTPMHQEPPRPAPPPVHFSPRTNLPRVADDHVASLVSTQEVTHTTRIDLARGSLVMSEALIPLGKQIEKCLPWTSEDSR</sequence>
<proteinExistence type="predicted"/>
<dbReference type="EMBL" id="JANHOG010000595">
    <property type="protein sequence ID" value="KAJ3552966.1"/>
    <property type="molecule type" value="Genomic_DNA"/>
</dbReference>
<evidence type="ECO:0000313" key="1">
    <source>
        <dbReference type="EMBL" id="KAJ3552966.1"/>
    </source>
</evidence>
<reference evidence="1" key="1">
    <citation type="submission" date="2022-07" db="EMBL/GenBank/DDBJ databases">
        <title>Genome Sequence of Phlebia brevispora.</title>
        <authorList>
            <person name="Buettner E."/>
        </authorList>
    </citation>
    <scope>NUCLEOTIDE SEQUENCE</scope>
    <source>
        <strain evidence="1">MPL23</strain>
    </source>
</reference>
<comment type="caution">
    <text evidence="1">The sequence shown here is derived from an EMBL/GenBank/DDBJ whole genome shotgun (WGS) entry which is preliminary data.</text>
</comment>
<gene>
    <name evidence="1" type="ORF">NM688_g3875</name>
</gene>